<dbReference type="SUPFAM" id="SSF46785">
    <property type="entry name" value="Winged helix' DNA-binding domain"/>
    <property type="match status" value="1"/>
</dbReference>
<dbReference type="RefSeq" id="WP_093794110.1">
    <property type="nucleotide sequence ID" value="NZ_CP155571.1"/>
</dbReference>
<reference evidence="5" key="1">
    <citation type="submission" date="2024-05" db="EMBL/GenBank/DDBJ databases">
        <title>Isolation and characterization of Sporomusa carbonis sp. nov., a carboxydotrophic hydrogenogen in the genus of Sporomusa isolated from a charcoal burning pile.</title>
        <authorList>
            <person name="Boeer T."/>
            <person name="Rosenbaum F."/>
            <person name="Eysell L."/>
            <person name="Mueller V."/>
            <person name="Daniel R."/>
            <person name="Poehlein A."/>
        </authorList>
    </citation>
    <scope>NUCLEOTIDE SEQUENCE [LARGE SCALE GENOMIC DNA]</scope>
    <source>
        <strain evidence="5">DSM 3132</strain>
    </source>
</reference>
<dbReference type="InterPro" id="IPR052067">
    <property type="entry name" value="Metal_resp_HTH_trans_reg"/>
</dbReference>
<dbReference type="Pfam" id="PF12802">
    <property type="entry name" value="MarR_2"/>
    <property type="match status" value="1"/>
</dbReference>
<dbReference type="InterPro" id="IPR036388">
    <property type="entry name" value="WH-like_DNA-bd_sf"/>
</dbReference>
<dbReference type="InterPro" id="IPR036390">
    <property type="entry name" value="WH_DNA-bd_sf"/>
</dbReference>
<dbReference type="PANTHER" id="PTHR35790">
    <property type="entry name" value="HTH-TYPE TRANSCRIPTIONAL REGULATOR PCHR"/>
    <property type="match status" value="1"/>
</dbReference>
<protein>
    <recommendedName>
        <fullName evidence="4">HTH marR-type domain-containing protein</fullName>
    </recommendedName>
</protein>
<dbReference type="PROSITE" id="PS50995">
    <property type="entry name" value="HTH_MARR_2"/>
    <property type="match status" value="1"/>
</dbReference>
<evidence type="ECO:0000256" key="2">
    <source>
        <dbReference type="ARBA" id="ARBA00023125"/>
    </source>
</evidence>
<proteinExistence type="predicted"/>
<accession>A0ABZ3J654</accession>
<keyword evidence="2" id="KW-0238">DNA-binding</keyword>
<feature type="domain" description="HTH marR-type" evidence="4">
    <location>
        <begin position="20"/>
        <end position="155"/>
    </location>
</feature>
<dbReference type="PANTHER" id="PTHR35790:SF4">
    <property type="entry name" value="HTH-TYPE TRANSCRIPTIONAL REGULATOR PCHR"/>
    <property type="match status" value="1"/>
</dbReference>
<sequence>MRNEEDAFINATYRHLNNRHNNIYQFVIKYSDYINAAHDYGTGHILSMTEVHTLTYIEDNPGTTVTELAQHWSKTKSALSQTVSKLVDKGLVYRHKTETNAKTVLLYVTEEGLKLSKAHKLYDTITISKTLEDLSKYCTAEEIDAFYKVIGIFAKLL</sequence>
<organism evidence="5 6">
    <name type="scientific">Sporomusa acidovorans (strain ATCC 49682 / DSM 3132 / Mol)</name>
    <dbReference type="NCBI Taxonomy" id="1123286"/>
    <lineage>
        <taxon>Bacteria</taxon>
        <taxon>Bacillati</taxon>
        <taxon>Bacillota</taxon>
        <taxon>Negativicutes</taxon>
        <taxon>Selenomonadales</taxon>
        <taxon>Sporomusaceae</taxon>
        <taxon>Sporomusa</taxon>
    </lineage>
</organism>
<evidence type="ECO:0000259" key="4">
    <source>
        <dbReference type="PROSITE" id="PS50995"/>
    </source>
</evidence>
<keyword evidence="3" id="KW-0804">Transcription</keyword>
<dbReference type="SMART" id="SM00347">
    <property type="entry name" value="HTH_MARR"/>
    <property type="match status" value="1"/>
</dbReference>
<dbReference type="InterPro" id="IPR000835">
    <property type="entry name" value="HTH_MarR-typ"/>
</dbReference>
<evidence type="ECO:0000256" key="3">
    <source>
        <dbReference type="ARBA" id="ARBA00023163"/>
    </source>
</evidence>
<evidence type="ECO:0000256" key="1">
    <source>
        <dbReference type="ARBA" id="ARBA00023015"/>
    </source>
</evidence>
<keyword evidence="1" id="KW-0805">Transcription regulation</keyword>
<name>A0ABZ3J654_SPOA4</name>
<dbReference type="EMBL" id="CP155571">
    <property type="protein sequence ID" value="XFO73867.1"/>
    <property type="molecule type" value="Genomic_DNA"/>
</dbReference>
<dbReference type="Gene3D" id="1.10.10.10">
    <property type="entry name" value="Winged helix-like DNA-binding domain superfamily/Winged helix DNA-binding domain"/>
    <property type="match status" value="1"/>
</dbReference>
<keyword evidence="6" id="KW-1185">Reference proteome</keyword>
<gene>
    <name evidence="5" type="ORF">SPACI_039750</name>
</gene>
<evidence type="ECO:0000313" key="6">
    <source>
        <dbReference type="Proteomes" id="UP000216052"/>
    </source>
</evidence>
<evidence type="ECO:0000313" key="5">
    <source>
        <dbReference type="EMBL" id="XFO73867.1"/>
    </source>
</evidence>
<dbReference type="Proteomes" id="UP000216052">
    <property type="component" value="Chromosome"/>
</dbReference>